<evidence type="ECO:0000259" key="6">
    <source>
        <dbReference type="PROSITE" id="PS51192"/>
    </source>
</evidence>
<dbReference type="GO" id="GO:0016787">
    <property type="term" value="F:hydrolase activity"/>
    <property type="evidence" value="ECO:0007669"/>
    <property type="project" value="UniProtKB-KW"/>
</dbReference>
<dbReference type="EMBL" id="CP116967">
    <property type="protein sequence ID" value="WNM59660.1"/>
    <property type="molecule type" value="Genomic_DNA"/>
</dbReference>
<evidence type="ECO:0000313" key="8">
    <source>
        <dbReference type="Proteomes" id="UP001302719"/>
    </source>
</evidence>
<feature type="domain" description="Helicase ATP-binding" evidence="6">
    <location>
        <begin position="292"/>
        <end position="406"/>
    </location>
</feature>
<evidence type="ECO:0000313" key="7">
    <source>
        <dbReference type="EMBL" id="WNM59660.1"/>
    </source>
</evidence>
<dbReference type="InterPro" id="IPR047112">
    <property type="entry name" value="RecG/Mfd"/>
</dbReference>
<dbReference type="Gene3D" id="2.40.50.140">
    <property type="entry name" value="Nucleic acid-binding proteins"/>
    <property type="match status" value="1"/>
</dbReference>
<dbReference type="SUPFAM" id="SSF50249">
    <property type="entry name" value="Nucleic acid-binding proteins"/>
    <property type="match status" value="1"/>
</dbReference>
<dbReference type="Gene3D" id="3.40.50.300">
    <property type="entry name" value="P-loop containing nucleotide triphosphate hydrolases"/>
    <property type="match status" value="1"/>
</dbReference>
<evidence type="ECO:0000256" key="2">
    <source>
        <dbReference type="ARBA" id="ARBA00022801"/>
    </source>
</evidence>
<dbReference type="SUPFAM" id="SSF52540">
    <property type="entry name" value="P-loop containing nucleoside triphosphate hydrolases"/>
    <property type="match status" value="1"/>
</dbReference>
<proteinExistence type="predicted"/>
<evidence type="ECO:0000256" key="1">
    <source>
        <dbReference type="ARBA" id="ARBA00022763"/>
    </source>
</evidence>
<gene>
    <name evidence="7" type="ORF">PP769_07865</name>
</gene>
<protein>
    <submittedName>
        <fullName evidence="7">DEAD/DEAH box helicase</fullName>
    </submittedName>
</protein>
<dbReference type="GO" id="GO:0003678">
    <property type="term" value="F:DNA helicase activity"/>
    <property type="evidence" value="ECO:0007669"/>
    <property type="project" value="TreeGrafter"/>
</dbReference>
<keyword evidence="8" id="KW-1185">Reference proteome</keyword>
<keyword evidence="3 7" id="KW-0067">ATP-binding</keyword>
<dbReference type="KEGG" id="nall:PP769_07865"/>
<keyword evidence="3 7" id="KW-0347">Helicase</keyword>
<evidence type="ECO:0000256" key="5">
    <source>
        <dbReference type="ARBA" id="ARBA00023204"/>
    </source>
</evidence>
<dbReference type="Proteomes" id="UP001302719">
    <property type="component" value="Chromosome"/>
</dbReference>
<keyword evidence="2" id="KW-0378">Hydrolase</keyword>
<keyword evidence="4" id="KW-0238">DNA-binding</keyword>
<dbReference type="InterPro" id="IPR027417">
    <property type="entry name" value="P-loop_NTPase"/>
</dbReference>
<dbReference type="GO" id="GO:0006281">
    <property type="term" value="P:DNA repair"/>
    <property type="evidence" value="ECO:0007669"/>
    <property type="project" value="UniProtKB-KW"/>
</dbReference>
<accession>A0AA96GGI1</accession>
<dbReference type="AlphaFoldDB" id="A0AA96GGI1"/>
<keyword evidence="5" id="KW-0234">DNA repair</keyword>
<dbReference type="Pfam" id="PF00270">
    <property type="entry name" value="DEAD"/>
    <property type="match status" value="1"/>
</dbReference>
<dbReference type="PANTHER" id="PTHR47964">
    <property type="entry name" value="ATP-DEPENDENT DNA HELICASE HOMOLOG RECG, CHLOROPLASTIC"/>
    <property type="match status" value="1"/>
</dbReference>
<dbReference type="PANTHER" id="PTHR47964:SF1">
    <property type="entry name" value="ATP-DEPENDENT DNA HELICASE HOMOLOG RECG, CHLOROPLASTIC"/>
    <property type="match status" value="1"/>
</dbReference>
<evidence type="ECO:0000256" key="4">
    <source>
        <dbReference type="ARBA" id="ARBA00023125"/>
    </source>
</evidence>
<dbReference type="InterPro" id="IPR011545">
    <property type="entry name" value="DEAD/DEAH_box_helicase_dom"/>
</dbReference>
<dbReference type="GO" id="GO:0005524">
    <property type="term" value="F:ATP binding"/>
    <property type="evidence" value="ECO:0007669"/>
    <property type="project" value="InterPro"/>
</dbReference>
<dbReference type="PROSITE" id="PS51192">
    <property type="entry name" value="HELICASE_ATP_BIND_1"/>
    <property type="match status" value="1"/>
</dbReference>
<dbReference type="InterPro" id="IPR012340">
    <property type="entry name" value="NA-bd_OB-fold"/>
</dbReference>
<dbReference type="InterPro" id="IPR033454">
    <property type="entry name" value="RecG_wedge"/>
</dbReference>
<dbReference type="InterPro" id="IPR014001">
    <property type="entry name" value="Helicase_ATP-bd"/>
</dbReference>
<name>A0AA96GGI1_9BACT</name>
<reference evidence="7 8" key="1">
    <citation type="submission" date="2023-01" db="EMBL/GenBank/DDBJ databases">
        <title>Cultivation and genomic characterization of new, ubiquitous marine nitrite-oxidizing bacteria from the Nitrospirales.</title>
        <authorList>
            <person name="Mueller A.J."/>
            <person name="Daebeler A."/>
            <person name="Herbold C.W."/>
            <person name="Kirkegaard R.H."/>
            <person name="Daims H."/>
        </authorList>
    </citation>
    <scope>NUCLEOTIDE SEQUENCE [LARGE SCALE GENOMIC DNA]</scope>
    <source>
        <strain evidence="7 8">VA</strain>
    </source>
</reference>
<keyword evidence="3 7" id="KW-0547">Nucleotide-binding</keyword>
<dbReference type="RefSeq" id="WP_312646451.1">
    <property type="nucleotide sequence ID" value="NZ_CP116967.1"/>
</dbReference>
<dbReference type="Pfam" id="PF17191">
    <property type="entry name" value="RecG_wedge"/>
    <property type="match status" value="1"/>
</dbReference>
<organism evidence="7 8">
    <name type="scientific">Candidatus Nitrospira allomarina</name>
    <dbReference type="NCBI Taxonomy" id="3020900"/>
    <lineage>
        <taxon>Bacteria</taxon>
        <taxon>Pseudomonadati</taxon>
        <taxon>Nitrospirota</taxon>
        <taxon>Nitrospiria</taxon>
        <taxon>Nitrospirales</taxon>
        <taxon>Nitrospiraceae</taxon>
        <taxon>Nitrospira</taxon>
    </lineage>
</organism>
<keyword evidence="1" id="KW-0227">DNA damage</keyword>
<dbReference type="GO" id="GO:0003677">
    <property type="term" value="F:DNA binding"/>
    <property type="evidence" value="ECO:0007669"/>
    <property type="project" value="UniProtKB-KW"/>
</dbReference>
<sequence length="406" mass="45143">MPSHSSLSEIPIQFAKGVGPRRARLLEKLDVQTLEDAFWFLPWRYENRLEVLPIGNLLPGMKATIKGRVQKVWVKTTYRRRLVVVTVTVRDETGLIECVFFNQPYLEKTFAPGVSLLLTGPVLSNSSASSPMTMRGPEYELLDEDELPDMCGGRIVPVYHETNGLSSKQIRRIIRSIFDHYAHQLQEMLPLTMRTQLGVPTLSEALPVLHFPNQERSVEALNAYATPEHQRLAFEELFLLQLALAMRRRGQTQDLEGIPFAVRNPLVKQLKTVLPFSLTSAQERVIKEISHDMGRPTSMNRLLQGDVGCGKTVVALHAIVMACGSGYQAALMAPTEVLSEQHYLSLLPLFDALGVRSILLKGGQTGRERGKILAGMQSGQVQVVVGTHALLQPDVHFAKLGLVIVG</sequence>
<evidence type="ECO:0000256" key="3">
    <source>
        <dbReference type="ARBA" id="ARBA00022806"/>
    </source>
</evidence>